<keyword evidence="5" id="KW-1185">Reference proteome</keyword>
<keyword evidence="1 2" id="KW-0597">Phosphoprotein</keyword>
<dbReference type="SMART" id="SM00448">
    <property type="entry name" value="REC"/>
    <property type="match status" value="1"/>
</dbReference>
<accession>A0A285QC94</accession>
<dbReference type="Gene3D" id="3.40.50.2300">
    <property type="match status" value="1"/>
</dbReference>
<feature type="domain" description="Response regulatory" evidence="3">
    <location>
        <begin position="5"/>
        <end position="123"/>
    </location>
</feature>
<proteinExistence type="predicted"/>
<dbReference type="PANTHER" id="PTHR44591:SF3">
    <property type="entry name" value="RESPONSE REGULATORY DOMAIN-CONTAINING PROTEIN"/>
    <property type="match status" value="1"/>
</dbReference>
<evidence type="ECO:0000256" key="2">
    <source>
        <dbReference type="PROSITE-ProRule" id="PRU00169"/>
    </source>
</evidence>
<dbReference type="InterPro" id="IPR050595">
    <property type="entry name" value="Bact_response_regulator"/>
</dbReference>
<protein>
    <submittedName>
        <fullName evidence="4">Response regulator receiver domain-containing protein</fullName>
    </submittedName>
</protein>
<dbReference type="OrthoDB" id="9800897at2"/>
<dbReference type="PANTHER" id="PTHR44591">
    <property type="entry name" value="STRESS RESPONSE REGULATOR PROTEIN 1"/>
    <property type="match status" value="1"/>
</dbReference>
<name>A0A285QC94_9SPHN</name>
<dbReference type="Pfam" id="PF00072">
    <property type="entry name" value="Response_reg"/>
    <property type="match status" value="1"/>
</dbReference>
<dbReference type="AlphaFoldDB" id="A0A285QC94"/>
<feature type="modified residue" description="4-aspartylphosphate" evidence="2">
    <location>
        <position position="56"/>
    </location>
</feature>
<sequence length="132" mass="14235">MSLLKIIYIDDDADIRTIVGMSLSLDPSINVRIAASGQEGLDLLVGGYRPDVVILDVMMPGMSGPQVLDAMRSNPAHTGIPVIFMTAKGRAMDMEFYREQGAIGVILKPFDPLELARDVRALLAGNPPTKPV</sequence>
<evidence type="ECO:0000313" key="4">
    <source>
        <dbReference type="EMBL" id="SOB79456.1"/>
    </source>
</evidence>
<dbReference type="GO" id="GO:0000160">
    <property type="term" value="P:phosphorelay signal transduction system"/>
    <property type="evidence" value="ECO:0007669"/>
    <property type="project" value="InterPro"/>
</dbReference>
<evidence type="ECO:0000256" key="1">
    <source>
        <dbReference type="ARBA" id="ARBA00022553"/>
    </source>
</evidence>
<evidence type="ECO:0000259" key="3">
    <source>
        <dbReference type="PROSITE" id="PS50110"/>
    </source>
</evidence>
<dbReference type="InterPro" id="IPR011006">
    <property type="entry name" value="CheY-like_superfamily"/>
</dbReference>
<reference evidence="4 5" key="1">
    <citation type="submission" date="2017-07" db="EMBL/GenBank/DDBJ databases">
        <authorList>
            <person name="Sun Z.S."/>
            <person name="Albrecht U."/>
            <person name="Echele G."/>
            <person name="Lee C.C."/>
        </authorList>
    </citation>
    <scope>NUCLEOTIDE SEQUENCE [LARGE SCALE GENOMIC DNA]</scope>
    <source>
        <strain evidence="4 5">CGMCC 1.12672</strain>
    </source>
</reference>
<evidence type="ECO:0000313" key="5">
    <source>
        <dbReference type="Proteomes" id="UP000219494"/>
    </source>
</evidence>
<dbReference type="Proteomes" id="UP000219494">
    <property type="component" value="Unassembled WGS sequence"/>
</dbReference>
<gene>
    <name evidence="4" type="ORF">SAMN06297144_0559</name>
</gene>
<dbReference type="PROSITE" id="PS50110">
    <property type="entry name" value="RESPONSE_REGULATORY"/>
    <property type="match status" value="1"/>
</dbReference>
<dbReference type="SUPFAM" id="SSF52172">
    <property type="entry name" value="CheY-like"/>
    <property type="match status" value="1"/>
</dbReference>
<dbReference type="RefSeq" id="WP_097062457.1">
    <property type="nucleotide sequence ID" value="NZ_OBMI01000001.1"/>
</dbReference>
<dbReference type="EMBL" id="OBMI01000001">
    <property type="protein sequence ID" value="SOB79456.1"/>
    <property type="molecule type" value="Genomic_DNA"/>
</dbReference>
<dbReference type="InterPro" id="IPR001789">
    <property type="entry name" value="Sig_transdc_resp-reg_receiver"/>
</dbReference>
<organism evidence="4 5">
    <name type="scientific">Sphingomonas guangdongensis</name>
    <dbReference type="NCBI Taxonomy" id="1141890"/>
    <lineage>
        <taxon>Bacteria</taxon>
        <taxon>Pseudomonadati</taxon>
        <taxon>Pseudomonadota</taxon>
        <taxon>Alphaproteobacteria</taxon>
        <taxon>Sphingomonadales</taxon>
        <taxon>Sphingomonadaceae</taxon>
        <taxon>Sphingomonas</taxon>
    </lineage>
</organism>